<accession>A0ACC1XXM6</accession>
<sequence>MISSKELIKIARKWQKLAALKRKRISFPGVNSSSVADKGHFVVYTADQKRHVFPISYLNNQIFQELLKISEEEFGLPSNGPITLPFDALVMEYAVSLIKNCVDENIEAALLTSIASIRCSSSHNSVLDNQINSPQLIICSC</sequence>
<name>A0ACC1XXM6_MELAZ</name>
<dbReference type="Proteomes" id="UP001164539">
    <property type="component" value="Chromosome 6"/>
</dbReference>
<protein>
    <submittedName>
        <fullName evidence="1">Auxin-responsive protein</fullName>
    </submittedName>
</protein>
<gene>
    <name evidence="1" type="ORF">OWV82_010992</name>
</gene>
<proteinExistence type="predicted"/>
<organism evidence="1 2">
    <name type="scientific">Melia azedarach</name>
    <name type="common">Chinaberry tree</name>
    <dbReference type="NCBI Taxonomy" id="155640"/>
    <lineage>
        <taxon>Eukaryota</taxon>
        <taxon>Viridiplantae</taxon>
        <taxon>Streptophyta</taxon>
        <taxon>Embryophyta</taxon>
        <taxon>Tracheophyta</taxon>
        <taxon>Spermatophyta</taxon>
        <taxon>Magnoliopsida</taxon>
        <taxon>eudicotyledons</taxon>
        <taxon>Gunneridae</taxon>
        <taxon>Pentapetalae</taxon>
        <taxon>rosids</taxon>
        <taxon>malvids</taxon>
        <taxon>Sapindales</taxon>
        <taxon>Meliaceae</taxon>
        <taxon>Melia</taxon>
    </lineage>
</organism>
<reference evidence="1 2" key="1">
    <citation type="journal article" date="2023" name="Science">
        <title>Complex scaffold remodeling in plant triterpene biosynthesis.</title>
        <authorList>
            <person name="De La Pena R."/>
            <person name="Hodgson H."/>
            <person name="Liu J.C."/>
            <person name="Stephenson M.J."/>
            <person name="Martin A.C."/>
            <person name="Owen C."/>
            <person name="Harkess A."/>
            <person name="Leebens-Mack J."/>
            <person name="Jimenez L.E."/>
            <person name="Osbourn A."/>
            <person name="Sattely E.S."/>
        </authorList>
    </citation>
    <scope>NUCLEOTIDE SEQUENCE [LARGE SCALE GENOMIC DNA]</scope>
    <source>
        <strain evidence="2">cv. JPN11</strain>
        <tissue evidence="1">Leaf</tissue>
    </source>
</reference>
<evidence type="ECO:0000313" key="1">
    <source>
        <dbReference type="EMBL" id="KAJ4715903.1"/>
    </source>
</evidence>
<comment type="caution">
    <text evidence="1">The sequence shown here is derived from an EMBL/GenBank/DDBJ whole genome shotgun (WGS) entry which is preliminary data.</text>
</comment>
<keyword evidence="2" id="KW-1185">Reference proteome</keyword>
<dbReference type="EMBL" id="CM051399">
    <property type="protein sequence ID" value="KAJ4715903.1"/>
    <property type="molecule type" value="Genomic_DNA"/>
</dbReference>
<evidence type="ECO:0000313" key="2">
    <source>
        <dbReference type="Proteomes" id="UP001164539"/>
    </source>
</evidence>